<comment type="caution">
    <text evidence="2">The sequence shown here is derived from an EMBL/GenBank/DDBJ whole genome shotgun (WGS) entry which is preliminary data.</text>
</comment>
<gene>
    <name evidence="2" type="ORF">KUDE01_006706</name>
</gene>
<keyword evidence="3" id="KW-1185">Reference proteome</keyword>
<protein>
    <submittedName>
        <fullName evidence="2">Phenylalanine--tRNA ligase beta subunit</fullName>
    </submittedName>
</protein>
<proteinExistence type="predicted"/>
<evidence type="ECO:0000313" key="2">
    <source>
        <dbReference type="EMBL" id="KAK1875456.1"/>
    </source>
</evidence>
<name>A0AAD9B2L0_DISEL</name>
<dbReference type="Proteomes" id="UP001228049">
    <property type="component" value="Unassembled WGS sequence"/>
</dbReference>
<accession>A0AAD9B2L0</accession>
<feature type="region of interest" description="Disordered" evidence="1">
    <location>
        <begin position="1"/>
        <end position="31"/>
    </location>
</feature>
<feature type="non-terminal residue" evidence="2">
    <location>
        <position position="1"/>
    </location>
</feature>
<evidence type="ECO:0000313" key="3">
    <source>
        <dbReference type="Proteomes" id="UP001228049"/>
    </source>
</evidence>
<organism evidence="2 3">
    <name type="scientific">Dissostichus eleginoides</name>
    <name type="common">Patagonian toothfish</name>
    <name type="synonym">Dissostichus amissus</name>
    <dbReference type="NCBI Taxonomy" id="100907"/>
    <lineage>
        <taxon>Eukaryota</taxon>
        <taxon>Metazoa</taxon>
        <taxon>Chordata</taxon>
        <taxon>Craniata</taxon>
        <taxon>Vertebrata</taxon>
        <taxon>Euteleostomi</taxon>
        <taxon>Actinopterygii</taxon>
        <taxon>Neopterygii</taxon>
        <taxon>Teleostei</taxon>
        <taxon>Neoteleostei</taxon>
        <taxon>Acanthomorphata</taxon>
        <taxon>Eupercaria</taxon>
        <taxon>Perciformes</taxon>
        <taxon>Notothenioidei</taxon>
        <taxon>Nototheniidae</taxon>
        <taxon>Dissostichus</taxon>
    </lineage>
</organism>
<dbReference type="EMBL" id="JASDAP010000124">
    <property type="protein sequence ID" value="KAK1875456.1"/>
    <property type="molecule type" value="Genomic_DNA"/>
</dbReference>
<reference evidence="2" key="1">
    <citation type="submission" date="2023-04" db="EMBL/GenBank/DDBJ databases">
        <title>Chromosome-level genome of Chaenocephalus aceratus.</title>
        <authorList>
            <person name="Park H."/>
        </authorList>
    </citation>
    <scope>NUCLEOTIDE SEQUENCE</scope>
    <source>
        <strain evidence="2">DE</strain>
        <tissue evidence="2">Muscle</tissue>
    </source>
</reference>
<dbReference type="GO" id="GO:0016874">
    <property type="term" value="F:ligase activity"/>
    <property type="evidence" value="ECO:0007669"/>
    <property type="project" value="UniProtKB-KW"/>
</dbReference>
<dbReference type="AlphaFoldDB" id="A0AAD9B2L0"/>
<keyword evidence="2" id="KW-0436">Ligase</keyword>
<evidence type="ECO:0000256" key="1">
    <source>
        <dbReference type="SAM" id="MobiDB-lite"/>
    </source>
</evidence>
<sequence>HHNLTGPYGQEHHTPSNHITPHLEEEGPEADIEAEVPPGTRTAFTAVPQITGPNNAHCHPGEGPRDPRVLMALETEVRGALEGDHLEEAAAVANLPITFRCQRPLGPLWTGGIPTNRTEAAQSPLQVFSYQQKMVTCTINGSTRGLFGGLFMGVDVKNGTGASKGTFSVLTPKLLQGILAWTAVT</sequence>